<dbReference type="RefSeq" id="WP_378800403.1">
    <property type="nucleotide sequence ID" value="NZ_JBHUER010000010.1"/>
</dbReference>
<sequence>MRGKIVAGRRGRRRTWGAVLAAYLLVVQAALIGLTLGASASPWTAGGLPHVLCAPSGAADDGPADPAGRHALPDCCVNGCAMFGGGAAPAPDVAYVRPQPAFSEAARPAAFFAAASGAPERSPGAARAPPAAA</sequence>
<proteinExistence type="predicted"/>
<name>A0ABW4K867_9HYPH</name>
<reference evidence="2" key="1">
    <citation type="journal article" date="2019" name="Int. J. Syst. Evol. Microbiol.">
        <title>The Global Catalogue of Microorganisms (GCM) 10K type strain sequencing project: providing services to taxonomists for standard genome sequencing and annotation.</title>
        <authorList>
            <consortium name="The Broad Institute Genomics Platform"/>
            <consortium name="The Broad Institute Genome Sequencing Center for Infectious Disease"/>
            <person name="Wu L."/>
            <person name="Ma J."/>
        </authorList>
    </citation>
    <scope>NUCLEOTIDE SEQUENCE [LARGE SCALE GENOMIC DNA]</scope>
    <source>
        <strain evidence="2">KCTC 23707</strain>
    </source>
</reference>
<comment type="caution">
    <text evidence="1">The sequence shown here is derived from an EMBL/GenBank/DDBJ whole genome shotgun (WGS) entry which is preliminary data.</text>
</comment>
<dbReference type="EMBL" id="JBHUER010000010">
    <property type="protein sequence ID" value="MFD1704342.1"/>
    <property type="molecule type" value="Genomic_DNA"/>
</dbReference>
<evidence type="ECO:0008006" key="3">
    <source>
        <dbReference type="Google" id="ProtNLM"/>
    </source>
</evidence>
<dbReference type="Proteomes" id="UP001597308">
    <property type="component" value="Unassembled WGS sequence"/>
</dbReference>
<accession>A0ABW4K867</accession>
<keyword evidence="2" id="KW-1185">Reference proteome</keyword>
<organism evidence="1 2">
    <name type="scientific">Methylopila henanensis</name>
    <dbReference type="NCBI Taxonomy" id="873516"/>
    <lineage>
        <taxon>Bacteria</taxon>
        <taxon>Pseudomonadati</taxon>
        <taxon>Pseudomonadota</taxon>
        <taxon>Alphaproteobacteria</taxon>
        <taxon>Hyphomicrobiales</taxon>
        <taxon>Methylopilaceae</taxon>
        <taxon>Methylopila</taxon>
    </lineage>
</organism>
<evidence type="ECO:0000313" key="2">
    <source>
        <dbReference type="Proteomes" id="UP001597308"/>
    </source>
</evidence>
<evidence type="ECO:0000313" key="1">
    <source>
        <dbReference type="EMBL" id="MFD1704342.1"/>
    </source>
</evidence>
<protein>
    <recommendedName>
        <fullName evidence="3">DUF2946 domain-containing protein</fullName>
    </recommendedName>
</protein>
<gene>
    <name evidence="1" type="ORF">ACFSCV_15145</name>
</gene>